<comment type="similarity">
    <text evidence="4">In the N-terminal section; belongs to the glycosyltransferase 51 family.</text>
</comment>
<evidence type="ECO:0000256" key="10">
    <source>
        <dbReference type="ARBA" id="ARBA00022801"/>
    </source>
</evidence>
<evidence type="ECO:0000256" key="8">
    <source>
        <dbReference type="ARBA" id="ARBA00022676"/>
    </source>
</evidence>
<name>A0ABW6DAP3_9BACT</name>
<dbReference type="PANTHER" id="PTHR32282">
    <property type="entry name" value="BINDING PROTEIN TRANSPEPTIDASE, PUTATIVE-RELATED"/>
    <property type="match status" value="1"/>
</dbReference>
<evidence type="ECO:0000256" key="5">
    <source>
        <dbReference type="ARBA" id="ARBA00022475"/>
    </source>
</evidence>
<comment type="catalytic activity">
    <reaction evidence="17">
        <text>[GlcNAc-(1-&gt;4)-Mur2Ac(oyl-L-Ala-gamma-D-Glu-L-Lys-D-Ala-D-Ala)](n)-di-trans,octa-cis-undecaprenyl diphosphate + beta-D-GlcNAc-(1-&gt;4)-Mur2Ac(oyl-L-Ala-gamma-D-Glu-L-Lys-D-Ala-D-Ala)-di-trans,octa-cis-undecaprenyl diphosphate = [GlcNAc-(1-&gt;4)-Mur2Ac(oyl-L-Ala-gamma-D-Glu-L-Lys-D-Ala-D-Ala)](n+1)-di-trans,octa-cis-undecaprenyl diphosphate + di-trans,octa-cis-undecaprenyl diphosphate + H(+)</text>
        <dbReference type="Rhea" id="RHEA:23708"/>
        <dbReference type="Rhea" id="RHEA-COMP:9602"/>
        <dbReference type="Rhea" id="RHEA-COMP:9603"/>
        <dbReference type="ChEBI" id="CHEBI:15378"/>
        <dbReference type="ChEBI" id="CHEBI:58405"/>
        <dbReference type="ChEBI" id="CHEBI:60033"/>
        <dbReference type="ChEBI" id="CHEBI:78435"/>
        <dbReference type="EC" id="2.4.99.28"/>
    </reaction>
</comment>
<keyword evidence="8" id="KW-0328">Glycosyltransferase</keyword>
<evidence type="ECO:0000256" key="13">
    <source>
        <dbReference type="ARBA" id="ARBA00023136"/>
    </source>
</evidence>
<dbReference type="Proteomes" id="UP001598138">
    <property type="component" value="Unassembled WGS sequence"/>
</dbReference>
<evidence type="ECO:0000256" key="1">
    <source>
        <dbReference type="ARBA" id="ARBA00004236"/>
    </source>
</evidence>
<comment type="catalytic activity">
    <reaction evidence="16">
        <text>Preferential cleavage: (Ac)2-L-Lys-D-Ala-|-D-Ala. Also transpeptidation of peptidyl-alanyl moieties that are N-acyl substituents of D-alanine.</text>
        <dbReference type="EC" id="3.4.16.4"/>
    </reaction>
</comment>
<evidence type="ECO:0000256" key="12">
    <source>
        <dbReference type="ARBA" id="ARBA00022984"/>
    </source>
</evidence>
<evidence type="ECO:0000256" key="6">
    <source>
        <dbReference type="ARBA" id="ARBA00022645"/>
    </source>
</evidence>
<comment type="subcellular location">
    <subcellularLocation>
        <location evidence="1">Cell membrane</location>
    </subcellularLocation>
</comment>
<dbReference type="Pfam" id="PF00905">
    <property type="entry name" value="Transpeptidase"/>
    <property type="match status" value="1"/>
</dbReference>
<protein>
    <submittedName>
        <fullName evidence="20">Transglycosylase domain-containing protein</fullName>
    </submittedName>
</protein>
<evidence type="ECO:0000256" key="16">
    <source>
        <dbReference type="ARBA" id="ARBA00034000"/>
    </source>
</evidence>
<keyword evidence="5" id="KW-1003">Cell membrane</keyword>
<evidence type="ECO:0000256" key="9">
    <source>
        <dbReference type="ARBA" id="ARBA00022679"/>
    </source>
</evidence>
<evidence type="ECO:0000256" key="3">
    <source>
        <dbReference type="ARBA" id="ARBA00007090"/>
    </source>
</evidence>
<organism evidence="20 21">
    <name type="scientific">Aquirufa avitistagni</name>
    <dbReference type="NCBI Taxonomy" id="3104728"/>
    <lineage>
        <taxon>Bacteria</taxon>
        <taxon>Pseudomonadati</taxon>
        <taxon>Bacteroidota</taxon>
        <taxon>Cytophagia</taxon>
        <taxon>Cytophagales</taxon>
        <taxon>Flectobacillaceae</taxon>
        <taxon>Aquirufa</taxon>
    </lineage>
</organism>
<evidence type="ECO:0000256" key="4">
    <source>
        <dbReference type="ARBA" id="ARBA00007739"/>
    </source>
</evidence>
<proteinExistence type="inferred from homology"/>
<evidence type="ECO:0000259" key="19">
    <source>
        <dbReference type="Pfam" id="PF00912"/>
    </source>
</evidence>
<dbReference type="InterPro" id="IPR036950">
    <property type="entry name" value="PBP_transglycosylase"/>
</dbReference>
<evidence type="ECO:0000256" key="11">
    <source>
        <dbReference type="ARBA" id="ARBA00022960"/>
    </source>
</evidence>
<evidence type="ECO:0000259" key="18">
    <source>
        <dbReference type="Pfam" id="PF00905"/>
    </source>
</evidence>
<comment type="similarity">
    <text evidence="3">In the C-terminal section; belongs to the transpeptidase family.</text>
</comment>
<keyword evidence="7" id="KW-0645">Protease</keyword>
<keyword evidence="12" id="KW-0573">Peptidoglycan synthesis</keyword>
<accession>A0ABW6DAP3</accession>
<comment type="pathway">
    <text evidence="2">Cell wall biogenesis; peptidoglycan biosynthesis.</text>
</comment>
<reference evidence="20 21" key="1">
    <citation type="submission" date="2024-03" db="EMBL/GenBank/DDBJ databases">
        <title>Aquirufa genome sequencing.</title>
        <authorList>
            <person name="Pitt A."/>
            <person name="Hahn M.W."/>
        </authorList>
    </citation>
    <scope>NUCLEOTIDE SEQUENCE [LARGE SCALE GENOMIC DNA]</scope>
    <source>
        <strain evidence="20 21">OSTEICH-129V</strain>
    </source>
</reference>
<sequence length="872" mass="97668">MLEQIQHSFSRGKAWIVQACMKLVHVLLAGIKKVIGAKLYGKAEGLGQQAIDFYQEKRNAIQAYYDARVDKNSPYYKPIVRMWRITGKTFLYGMVYLFVIETNIFWLTGQMPSVDDLQNPKLSQASEIYSADGVLLGKFFAENRTPIRDYNLISPYLVQALVATEDARFYEHTGIDFQAWAGVAVGLVKGGDRGGGSTISQQLAKNLFKTRTKKSFTKTGLLGYIPGLNKLIYKSKEWVTAIKLERFYTKDEIVLWYLNTVDYGNNAYGIKVAAKTYFNTSADSLNIQEAAILVGLQKATTTYNPKRYDGKPLAENKAWKRRNVVLAQMVKAGYLKKAAYDSLATLPIVLHENEESPYDGTGNYFKVAVAKYIQEWAKANEMEIDLYRDGLKITTTIDSRLQIHAEEAVEEGMRSTQKSFDNHWSGQNPWVDESGKEIPGFIDSVAKRTEYYKALVKRYPKNPDSVLYQMKNVKRKMWVYSRNTLGEEQQTMSAYDSIQYYKRFLQAGMMTLDPYTGHIKAWVGGLDFKYFKYDHVKQSKRQAGSTFKPFVYTAAIDGPRDLSPCFAVEDAPYSLEIEENGEKKIWSPHNADGTFSYSLMPLKRALAKSVNTVTARLTNDIVGPDTVMYYAQKMGIKSPLKPVASIGLGSFDVSLFEMIGAYSAFVNEGIHVEPMLVTEIKDQNGKVIQTFESTATRVIKKESAQLVRSMLEGVIHEGGTASSLLWGDGAALLPEGNNRYAHNFAGKTGTTSNHSDGWFIGMTQNLISGVWVGGDDRSIHFRSGALGEGSKTAMPIYKRFMLKVVKDPALAIYKPAPFDRLDKRVVKKDFDCGNGISTLPDSLQVSDAELDSLNALMENPTEPTDSSSQSPN</sequence>
<evidence type="ECO:0000313" key="20">
    <source>
        <dbReference type="EMBL" id="MFD3393981.1"/>
    </source>
</evidence>
<dbReference type="RefSeq" id="WP_377982858.1">
    <property type="nucleotide sequence ID" value="NZ_JBBKXZ010000001.1"/>
</dbReference>
<keyword evidence="11" id="KW-0133">Cell shape</keyword>
<feature type="domain" description="Glycosyl transferase family 51" evidence="19">
    <location>
        <begin position="135"/>
        <end position="329"/>
    </location>
</feature>
<keyword evidence="9" id="KW-0808">Transferase</keyword>
<comment type="caution">
    <text evidence="20">The sequence shown here is derived from an EMBL/GenBank/DDBJ whole genome shotgun (WGS) entry which is preliminary data.</text>
</comment>
<keyword evidence="15" id="KW-0961">Cell wall biogenesis/degradation</keyword>
<dbReference type="InterPro" id="IPR001264">
    <property type="entry name" value="Glyco_trans_51"/>
</dbReference>
<keyword evidence="21" id="KW-1185">Reference proteome</keyword>
<keyword evidence="13" id="KW-0472">Membrane</keyword>
<dbReference type="InterPro" id="IPR050396">
    <property type="entry name" value="Glycosyltr_51/Transpeptidase"/>
</dbReference>
<evidence type="ECO:0000256" key="15">
    <source>
        <dbReference type="ARBA" id="ARBA00023316"/>
    </source>
</evidence>
<dbReference type="InterPro" id="IPR001460">
    <property type="entry name" value="PCN-bd_Tpept"/>
</dbReference>
<keyword evidence="14" id="KW-0511">Multifunctional enzyme</keyword>
<evidence type="ECO:0000256" key="17">
    <source>
        <dbReference type="ARBA" id="ARBA00049902"/>
    </source>
</evidence>
<dbReference type="InterPro" id="IPR012338">
    <property type="entry name" value="Beta-lactam/transpept-like"/>
</dbReference>
<feature type="domain" description="Penicillin-binding protein transpeptidase" evidence="18">
    <location>
        <begin position="510"/>
        <end position="764"/>
    </location>
</feature>
<gene>
    <name evidence="20" type="ORF">U0R10_05060</name>
</gene>
<evidence type="ECO:0000256" key="2">
    <source>
        <dbReference type="ARBA" id="ARBA00004752"/>
    </source>
</evidence>
<dbReference type="SUPFAM" id="SSF56601">
    <property type="entry name" value="beta-lactamase/transpeptidase-like"/>
    <property type="match status" value="1"/>
</dbReference>
<dbReference type="InterPro" id="IPR023346">
    <property type="entry name" value="Lysozyme-like_dom_sf"/>
</dbReference>
<evidence type="ECO:0000256" key="14">
    <source>
        <dbReference type="ARBA" id="ARBA00023268"/>
    </source>
</evidence>
<dbReference type="Pfam" id="PF00912">
    <property type="entry name" value="Transgly"/>
    <property type="match status" value="1"/>
</dbReference>
<dbReference type="PANTHER" id="PTHR32282:SF11">
    <property type="entry name" value="PENICILLIN-BINDING PROTEIN 1B"/>
    <property type="match status" value="1"/>
</dbReference>
<evidence type="ECO:0000313" key="21">
    <source>
        <dbReference type="Proteomes" id="UP001598138"/>
    </source>
</evidence>
<dbReference type="Gene3D" id="1.10.3810.10">
    <property type="entry name" value="Biosynthetic peptidoglycan transglycosylase-like"/>
    <property type="match status" value="1"/>
</dbReference>
<evidence type="ECO:0000256" key="7">
    <source>
        <dbReference type="ARBA" id="ARBA00022670"/>
    </source>
</evidence>
<keyword evidence="10" id="KW-0378">Hydrolase</keyword>
<dbReference type="Gene3D" id="3.40.710.10">
    <property type="entry name" value="DD-peptidase/beta-lactamase superfamily"/>
    <property type="match status" value="2"/>
</dbReference>
<dbReference type="SUPFAM" id="SSF53955">
    <property type="entry name" value="Lysozyme-like"/>
    <property type="match status" value="1"/>
</dbReference>
<keyword evidence="6" id="KW-0121">Carboxypeptidase</keyword>
<dbReference type="EMBL" id="JBBKXZ010000001">
    <property type="protein sequence ID" value="MFD3393981.1"/>
    <property type="molecule type" value="Genomic_DNA"/>
</dbReference>